<dbReference type="EMBL" id="CAMGYJ010000010">
    <property type="protein sequence ID" value="CAI0548530.1"/>
    <property type="molecule type" value="Genomic_DNA"/>
</dbReference>
<sequence>MRRLREFSRSSWRIPSANL</sequence>
<accession>A0AAV0QSX2</accession>
<keyword evidence="2" id="KW-1185">Reference proteome</keyword>
<reference evidence="1" key="1">
    <citation type="submission" date="2022-08" db="EMBL/GenBank/DDBJ databases">
        <authorList>
            <person name="Gutierrez-Valencia J."/>
        </authorList>
    </citation>
    <scope>NUCLEOTIDE SEQUENCE</scope>
</reference>
<name>A0AAV0QSX2_9ROSI</name>
<protein>
    <submittedName>
        <fullName evidence="1">Uncharacterized protein</fullName>
    </submittedName>
</protein>
<proteinExistence type="predicted"/>
<organism evidence="1 2">
    <name type="scientific">Linum tenue</name>
    <dbReference type="NCBI Taxonomy" id="586396"/>
    <lineage>
        <taxon>Eukaryota</taxon>
        <taxon>Viridiplantae</taxon>
        <taxon>Streptophyta</taxon>
        <taxon>Embryophyta</taxon>
        <taxon>Tracheophyta</taxon>
        <taxon>Spermatophyta</taxon>
        <taxon>Magnoliopsida</taxon>
        <taxon>eudicotyledons</taxon>
        <taxon>Gunneridae</taxon>
        <taxon>Pentapetalae</taxon>
        <taxon>rosids</taxon>
        <taxon>fabids</taxon>
        <taxon>Malpighiales</taxon>
        <taxon>Linaceae</taxon>
        <taxon>Linum</taxon>
    </lineage>
</organism>
<evidence type="ECO:0000313" key="2">
    <source>
        <dbReference type="Proteomes" id="UP001154282"/>
    </source>
</evidence>
<dbReference type="AlphaFoldDB" id="A0AAV0QSX2"/>
<gene>
    <name evidence="1" type="ORF">LITE_LOCUS44808</name>
</gene>
<comment type="caution">
    <text evidence="1">The sequence shown here is derived from an EMBL/GenBank/DDBJ whole genome shotgun (WGS) entry which is preliminary data.</text>
</comment>
<dbReference type="Proteomes" id="UP001154282">
    <property type="component" value="Unassembled WGS sequence"/>
</dbReference>
<evidence type="ECO:0000313" key="1">
    <source>
        <dbReference type="EMBL" id="CAI0548530.1"/>
    </source>
</evidence>